<dbReference type="InterPro" id="IPR036388">
    <property type="entry name" value="WH-like_DNA-bd_sf"/>
</dbReference>
<evidence type="ECO:0000256" key="3">
    <source>
        <dbReference type="ARBA" id="ARBA00022691"/>
    </source>
</evidence>
<dbReference type="OrthoDB" id="1535081at2759"/>
<dbReference type="InterPro" id="IPR029063">
    <property type="entry name" value="SAM-dependent_MTases_sf"/>
</dbReference>
<dbReference type="Gene3D" id="3.40.50.150">
    <property type="entry name" value="Vaccinia Virus protein VP39"/>
    <property type="match status" value="1"/>
</dbReference>
<protein>
    <submittedName>
        <fullName evidence="6">O-methyltransferase</fullName>
    </submittedName>
</protein>
<dbReference type="Proteomes" id="UP000019487">
    <property type="component" value="Unassembled WGS sequence"/>
</dbReference>
<dbReference type="Pfam" id="PF00891">
    <property type="entry name" value="Methyltransf_2"/>
    <property type="match status" value="1"/>
</dbReference>
<organism evidence="6 7">
    <name type="scientific">Sclerotinia borealis (strain F-4128)</name>
    <dbReference type="NCBI Taxonomy" id="1432307"/>
    <lineage>
        <taxon>Eukaryota</taxon>
        <taxon>Fungi</taxon>
        <taxon>Dikarya</taxon>
        <taxon>Ascomycota</taxon>
        <taxon>Pezizomycotina</taxon>
        <taxon>Leotiomycetes</taxon>
        <taxon>Helotiales</taxon>
        <taxon>Sclerotiniaceae</taxon>
        <taxon>Sclerotinia</taxon>
    </lineage>
</organism>
<dbReference type="PROSITE" id="PS51683">
    <property type="entry name" value="SAM_OMT_II"/>
    <property type="match status" value="1"/>
</dbReference>
<dbReference type="PANTHER" id="PTHR43712">
    <property type="entry name" value="PUTATIVE (AFU_ORTHOLOGUE AFUA_4G14580)-RELATED"/>
    <property type="match status" value="1"/>
</dbReference>
<dbReference type="InterPro" id="IPR016461">
    <property type="entry name" value="COMT-like"/>
</dbReference>
<feature type="domain" description="O-methyltransferase dimerisation" evidence="5">
    <location>
        <begin position="72"/>
        <end position="138"/>
    </location>
</feature>
<dbReference type="InterPro" id="IPR001077">
    <property type="entry name" value="COMT_C"/>
</dbReference>
<keyword evidence="7" id="KW-1185">Reference proteome</keyword>
<gene>
    <name evidence="6" type="ORF">SBOR_7382</name>
</gene>
<keyword evidence="3" id="KW-0949">S-adenosyl-L-methionine</keyword>
<dbReference type="InterPro" id="IPR012967">
    <property type="entry name" value="COMT_dimerisation"/>
</dbReference>
<dbReference type="Pfam" id="PF08100">
    <property type="entry name" value="Dimerisation"/>
    <property type="match status" value="1"/>
</dbReference>
<dbReference type="GO" id="GO:0046983">
    <property type="term" value="F:protein dimerization activity"/>
    <property type="evidence" value="ECO:0007669"/>
    <property type="project" value="InterPro"/>
</dbReference>
<evidence type="ECO:0000313" key="6">
    <source>
        <dbReference type="EMBL" id="ESZ92256.1"/>
    </source>
</evidence>
<dbReference type="SUPFAM" id="SSF53335">
    <property type="entry name" value="S-adenosyl-L-methionine-dependent methyltransferases"/>
    <property type="match status" value="1"/>
</dbReference>
<accession>W9C8S8</accession>
<sequence>MSFNISAQPSPLFSVPPILESIAATGAALIASPNEASRTALIAQARALITTLETPIEAITRMAWAEPTRYAAVHIAIDLKLFTHLDATIPKTTVELAALTGSSPNLLDRLLRHLAAMSVINEVGISSFTQTRLSHALTVPYYRDAIPFCYDCAGPSILSLPQYFAETGYKSPTENLNGPFQFAHKTALSSWEWGRERKEIGKAFNNHMAGYRIGRSSWMDASVYPVKERLLKGLKTDEKAVLLVDVGGGIGRDVSEFRSKFPGVKGRLILQDQFDLIKTIKNKLDGIEPMGHDFFQPQTIKGARGYYLHSVLHDWPDDSCRMILRNIIEAMEPGYSKILINENVIPDVGASWKATALDLYMMSLASSAERTEKQWRDLLASAGLRVTGIWNDDPGTESLIEAVLEREKL</sequence>
<dbReference type="PANTHER" id="PTHR43712:SF17">
    <property type="entry name" value="O-METHYLTRANSFERASE"/>
    <property type="match status" value="1"/>
</dbReference>
<dbReference type="Gene3D" id="1.10.10.10">
    <property type="entry name" value="Winged helix-like DNA-binding domain superfamily/Winged helix DNA-binding domain"/>
    <property type="match status" value="1"/>
</dbReference>
<dbReference type="InterPro" id="IPR036390">
    <property type="entry name" value="WH_DNA-bd_sf"/>
</dbReference>
<dbReference type="HOGENOM" id="CLU_005533_5_0_1"/>
<proteinExistence type="predicted"/>
<dbReference type="EMBL" id="AYSA01000403">
    <property type="protein sequence ID" value="ESZ92256.1"/>
    <property type="molecule type" value="Genomic_DNA"/>
</dbReference>
<evidence type="ECO:0000256" key="1">
    <source>
        <dbReference type="ARBA" id="ARBA00022603"/>
    </source>
</evidence>
<dbReference type="GO" id="GO:0032259">
    <property type="term" value="P:methylation"/>
    <property type="evidence" value="ECO:0007669"/>
    <property type="project" value="UniProtKB-KW"/>
</dbReference>
<evidence type="ECO:0000259" key="4">
    <source>
        <dbReference type="Pfam" id="PF00891"/>
    </source>
</evidence>
<feature type="domain" description="O-methyltransferase C-terminal" evidence="4">
    <location>
        <begin position="230"/>
        <end position="384"/>
    </location>
</feature>
<evidence type="ECO:0000259" key="5">
    <source>
        <dbReference type="Pfam" id="PF08100"/>
    </source>
</evidence>
<name>W9C8S8_SCLBF</name>
<comment type="caution">
    <text evidence="6">The sequence shown here is derived from an EMBL/GenBank/DDBJ whole genome shotgun (WGS) entry which is preliminary data.</text>
</comment>
<dbReference type="AlphaFoldDB" id="W9C8S8"/>
<keyword evidence="1 6" id="KW-0489">Methyltransferase</keyword>
<keyword evidence="2 6" id="KW-0808">Transferase</keyword>
<dbReference type="GO" id="GO:0008171">
    <property type="term" value="F:O-methyltransferase activity"/>
    <property type="evidence" value="ECO:0007669"/>
    <property type="project" value="InterPro"/>
</dbReference>
<reference evidence="6 7" key="1">
    <citation type="journal article" date="2014" name="Genome Announc.">
        <title>Draft genome sequence of Sclerotinia borealis, a psychrophilic plant pathogenic fungus.</title>
        <authorList>
            <person name="Mardanov A.V."/>
            <person name="Beletsky A.V."/>
            <person name="Kadnikov V.V."/>
            <person name="Ignatov A.N."/>
            <person name="Ravin N.V."/>
        </authorList>
    </citation>
    <scope>NUCLEOTIDE SEQUENCE [LARGE SCALE GENOMIC DNA]</scope>
    <source>
        <strain evidence="7">F-4157</strain>
    </source>
</reference>
<evidence type="ECO:0000313" key="7">
    <source>
        <dbReference type="Proteomes" id="UP000019487"/>
    </source>
</evidence>
<dbReference type="SUPFAM" id="SSF46785">
    <property type="entry name" value="Winged helix' DNA-binding domain"/>
    <property type="match status" value="1"/>
</dbReference>
<evidence type="ECO:0000256" key="2">
    <source>
        <dbReference type="ARBA" id="ARBA00022679"/>
    </source>
</evidence>